<feature type="compositionally biased region" description="Basic and acidic residues" evidence="9">
    <location>
        <begin position="538"/>
        <end position="553"/>
    </location>
</feature>
<name>A0A8U0A627_9EURY</name>
<evidence type="ECO:0000256" key="8">
    <source>
        <dbReference type="ARBA" id="ARBA00023136"/>
    </source>
</evidence>
<feature type="domain" description="ABC transporter" evidence="10">
    <location>
        <begin position="265"/>
        <end position="509"/>
    </location>
</feature>
<keyword evidence="5" id="KW-0547">Nucleotide-binding</keyword>
<gene>
    <name evidence="11" type="ORF">MW046_14975</name>
</gene>
<dbReference type="FunFam" id="3.40.50.300:FF:000127">
    <property type="entry name" value="Ribose import ATP-binding protein RbsA"/>
    <property type="match status" value="1"/>
</dbReference>
<dbReference type="KEGG" id="haad:MW046_14975"/>
<evidence type="ECO:0000256" key="5">
    <source>
        <dbReference type="ARBA" id="ARBA00022741"/>
    </source>
</evidence>
<dbReference type="PROSITE" id="PS50893">
    <property type="entry name" value="ABC_TRANSPORTER_2"/>
    <property type="match status" value="2"/>
</dbReference>
<dbReference type="PROSITE" id="PS00211">
    <property type="entry name" value="ABC_TRANSPORTER_1"/>
    <property type="match status" value="1"/>
</dbReference>
<evidence type="ECO:0000256" key="6">
    <source>
        <dbReference type="ARBA" id="ARBA00022840"/>
    </source>
</evidence>
<reference evidence="11" key="1">
    <citation type="submission" date="2022-04" db="EMBL/GenBank/DDBJ databases">
        <title>Halocatena sp. nov., isolated from a salt lake.</title>
        <authorList>
            <person name="Cui H.-L."/>
        </authorList>
    </citation>
    <scope>NUCLEOTIDE SEQUENCE</scope>
    <source>
        <strain evidence="11">AD-1</strain>
        <plasmid evidence="11">unnamed1</plasmid>
    </source>
</reference>
<sequence>MNKDRPSTPVVRLAGITKRFGDVVANDDVDFTLRKGTVHALLGENGSGKTTLMNVLYGLYDQNEGTIYVDGDVRDFGAPRDAMDAGIGMIHQHFQLVEPMTVLQNIILGHEPTSNGLVDESTAREDIEAICSRYGLDIDQHLDTPIRALGLGVRQRVEIIKTLYRGATVLVFDEPTAVLTPPEVDQLLDMMTELTDSGCSLVFITHKLDEALSVADRITVLRDGTSVGTVAAARTTEQELARMMVGRDVLFDRTSRETSPGDALLEIKDVRVDGDRDRERVHGVDLTVRAGEIFGIAGVQGNGQSELIEGIVGLRAVTAGSVRFEGEEITGMSRRRRIESGIAYIPEDRHSVGLVQADSLVRNALLGNQTNDNYVTNGVIDWGTVRDHAEEIVAEYDVQPSNVDIDAASLSGGNQQKFIVGREIERDPALVIAMHPTRGVDIGSTEFIHNRLIRLRNEGLGIVVVSSKLEEIQQLADRIAVMYDGAFIDIVDPDTITEAQLGLLMAGHDPGYHDETERQGAESTPDLVGAERGTSGRNDSDRSDTGDNNGDRT</sequence>
<dbReference type="CDD" id="cd03216">
    <property type="entry name" value="ABC_Carb_Monos_I"/>
    <property type="match status" value="1"/>
</dbReference>
<dbReference type="Proteomes" id="UP000831768">
    <property type="component" value="Plasmid unnamed1"/>
</dbReference>
<keyword evidence="4" id="KW-0677">Repeat</keyword>
<dbReference type="InterPro" id="IPR050107">
    <property type="entry name" value="ABC_carbohydrate_import_ATPase"/>
</dbReference>
<evidence type="ECO:0000256" key="1">
    <source>
        <dbReference type="ARBA" id="ARBA00004202"/>
    </source>
</evidence>
<dbReference type="GO" id="GO:0005524">
    <property type="term" value="F:ATP binding"/>
    <property type="evidence" value="ECO:0007669"/>
    <property type="project" value="UniProtKB-KW"/>
</dbReference>
<dbReference type="Gene3D" id="3.40.50.300">
    <property type="entry name" value="P-loop containing nucleotide triphosphate hydrolases"/>
    <property type="match status" value="2"/>
</dbReference>
<dbReference type="InterPro" id="IPR017871">
    <property type="entry name" value="ABC_transporter-like_CS"/>
</dbReference>
<dbReference type="PANTHER" id="PTHR43790:SF9">
    <property type="entry name" value="GALACTOFURANOSE TRANSPORTER ATP-BINDING PROTEIN YTFR"/>
    <property type="match status" value="1"/>
</dbReference>
<evidence type="ECO:0000256" key="3">
    <source>
        <dbReference type="ARBA" id="ARBA00022475"/>
    </source>
</evidence>
<evidence type="ECO:0000256" key="9">
    <source>
        <dbReference type="SAM" id="MobiDB-lite"/>
    </source>
</evidence>
<dbReference type="GO" id="GO:0005886">
    <property type="term" value="C:plasma membrane"/>
    <property type="evidence" value="ECO:0007669"/>
    <property type="project" value="UniProtKB-SubCell"/>
</dbReference>
<dbReference type="SUPFAM" id="SSF52540">
    <property type="entry name" value="P-loop containing nucleoside triphosphate hydrolases"/>
    <property type="match status" value="2"/>
</dbReference>
<dbReference type="SMART" id="SM00382">
    <property type="entry name" value="AAA"/>
    <property type="match status" value="1"/>
</dbReference>
<keyword evidence="2" id="KW-0813">Transport</keyword>
<comment type="subcellular location">
    <subcellularLocation>
        <location evidence="1">Cell membrane</location>
        <topology evidence="1">Peripheral membrane protein</topology>
    </subcellularLocation>
</comment>
<keyword evidence="6 11" id="KW-0067">ATP-binding</keyword>
<keyword evidence="7" id="KW-1278">Translocase</keyword>
<organism evidence="11 12">
    <name type="scientific">Halocatena salina</name>
    <dbReference type="NCBI Taxonomy" id="2934340"/>
    <lineage>
        <taxon>Archaea</taxon>
        <taxon>Methanobacteriati</taxon>
        <taxon>Methanobacteriota</taxon>
        <taxon>Stenosarchaea group</taxon>
        <taxon>Halobacteria</taxon>
        <taxon>Halobacteriales</taxon>
        <taxon>Natronomonadaceae</taxon>
        <taxon>Halocatena</taxon>
    </lineage>
</organism>
<proteinExistence type="predicted"/>
<accession>A0A8U0A627</accession>
<feature type="region of interest" description="Disordered" evidence="9">
    <location>
        <begin position="508"/>
        <end position="553"/>
    </location>
</feature>
<protein>
    <submittedName>
        <fullName evidence="11">ABC transporter ATP-binding protein</fullName>
    </submittedName>
</protein>
<dbReference type="CDD" id="cd03215">
    <property type="entry name" value="ABC_Carb_Monos_II"/>
    <property type="match status" value="1"/>
</dbReference>
<dbReference type="PANTHER" id="PTHR43790">
    <property type="entry name" value="CARBOHYDRATE TRANSPORT ATP-BINDING PROTEIN MG119-RELATED"/>
    <property type="match status" value="1"/>
</dbReference>
<evidence type="ECO:0000313" key="11">
    <source>
        <dbReference type="EMBL" id="UPM44309.1"/>
    </source>
</evidence>
<evidence type="ECO:0000259" key="10">
    <source>
        <dbReference type="PROSITE" id="PS50893"/>
    </source>
</evidence>
<evidence type="ECO:0000256" key="4">
    <source>
        <dbReference type="ARBA" id="ARBA00022737"/>
    </source>
</evidence>
<keyword evidence="11" id="KW-0614">Plasmid</keyword>
<feature type="domain" description="ABC transporter" evidence="10">
    <location>
        <begin position="11"/>
        <end position="248"/>
    </location>
</feature>
<keyword evidence="8" id="KW-0472">Membrane</keyword>
<dbReference type="Pfam" id="PF00005">
    <property type="entry name" value="ABC_tran"/>
    <property type="match status" value="2"/>
</dbReference>
<feature type="compositionally biased region" description="Basic and acidic residues" evidence="9">
    <location>
        <begin position="510"/>
        <end position="520"/>
    </location>
</feature>
<dbReference type="GeneID" id="71929376"/>
<dbReference type="GO" id="GO:0016887">
    <property type="term" value="F:ATP hydrolysis activity"/>
    <property type="evidence" value="ECO:0007669"/>
    <property type="project" value="InterPro"/>
</dbReference>
<geneLocation type="plasmid" evidence="11 12">
    <name>unnamed1</name>
</geneLocation>
<dbReference type="EMBL" id="CP096020">
    <property type="protein sequence ID" value="UPM44309.1"/>
    <property type="molecule type" value="Genomic_DNA"/>
</dbReference>
<dbReference type="InterPro" id="IPR027417">
    <property type="entry name" value="P-loop_NTPase"/>
</dbReference>
<dbReference type="RefSeq" id="WP_247994963.1">
    <property type="nucleotide sequence ID" value="NZ_CP096020.1"/>
</dbReference>
<evidence type="ECO:0000256" key="7">
    <source>
        <dbReference type="ARBA" id="ARBA00022967"/>
    </source>
</evidence>
<evidence type="ECO:0000313" key="12">
    <source>
        <dbReference type="Proteomes" id="UP000831768"/>
    </source>
</evidence>
<evidence type="ECO:0000256" key="2">
    <source>
        <dbReference type="ARBA" id="ARBA00022448"/>
    </source>
</evidence>
<dbReference type="AlphaFoldDB" id="A0A8U0A627"/>
<keyword evidence="3" id="KW-1003">Cell membrane</keyword>
<keyword evidence="12" id="KW-1185">Reference proteome</keyword>
<dbReference type="InterPro" id="IPR003593">
    <property type="entry name" value="AAA+_ATPase"/>
</dbReference>
<dbReference type="InterPro" id="IPR003439">
    <property type="entry name" value="ABC_transporter-like_ATP-bd"/>
</dbReference>